<dbReference type="Proteomes" id="UP001497516">
    <property type="component" value="Chromosome 5"/>
</dbReference>
<reference evidence="1 2" key="1">
    <citation type="submission" date="2024-04" db="EMBL/GenBank/DDBJ databases">
        <authorList>
            <person name="Fracassetti M."/>
        </authorList>
    </citation>
    <scope>NUCLEOTIDE SEQUENCE [LARGE SCALE GENOMIC DNA]</scope>
</reference>
<sequence>MYNGYLPQLPKETLAIRPLKRLCRRDFDIYTDVKKIFGMPQVVCYPRNWCFQFWFNPLNPEELNFRVVVRCAHSFQWQT</sequence>
<evidence type="ECO:0000313" key="2">
    <source>
        <dbReference type="Proteomes" id="UP001497516"/>
    </source>
</evidence>
<protein>
    <submittedName>
        <fullName evidence="1">Uncharacterized protein</fullName>
    </submittedName>
</protein>
<proteinExistence type="predicted"/>
<keyword evidence="2" id="KW-1185">Reference proteome</keyword>
<gene>
    <name evidence="1" type="ORF">LTRI10_LOCUS30481</name>
</gene>
<evidence type="ECO:0000313" key="1">
    <source>
        <dbReference type="EMBL" id="CAL1389637.1"/>
    </source>
</evidence>
<name>A0AAV2EV99_9ROSI</name>
<accession>A0AAV2EV99</accession>
<organism evidence="1 2">
    <name type="scientific">Linum trigynum</name>
    <dbReference type="NCBI Taxonomy" id="586398"/>
    <lineage>
        <taxon>Eukaryota</taxon>
        <taxon>Viridiplantae</taxon>
        <taxon>Streptophyta</taxon>
        <taxon>Embryophyta</taxon>
        <taxon>Tracheophyta</taxon>
        <taxon>Spermatophyta</taxon>
        <taxon>Magnoliopsida</taxon>
        <taxon>eudicotyledons</taxon>
        <taxon>Gunneridae</taxon>
        <taxon>Pentapetalae</taxon>
        <taxon>rosids</taxon>
        <taxon>fabids</taxon>
        <taxon>Malpighiales</taxon>
        <taxon>Linaceae</taxon>
        <taxon>Linum</taxon>
    </lineage>
</organism>
<dbReference type="EMBL" id="OZ034818">
    <property type="protein sequence ID" value="CAL1389637.1"/>
    <property type="molecule type" value="Genomic_DNA"/>
</dbReference>
<dbReference type="AlphaFoldDB" id="A0AAV2EV99"/>